<dbReference type="Pfam" id="PF13358">
    <property type="entry name" value="DDE_3"/>
    <property type="match status" value="1"/>
</dbReference>
<sequence>MAKALSIDLRDRLIAAVAKGMSRRQAAEHFGVSAASAIRWCALERDVGDARPKRQGGDRRSGRIEAHAALILSIVEQTKDITIAEVQAKLAEQGLSFGIGTLWRFFDRHRITPQKKSAHASEQERPDVVKRRQDWFDGRRDLDPERLVFIDETWASTNMARQRGRALKGERLLAAIPHGHWKTTTFVAGLRLSGMMAPMVLDGPINREAFQAYVDQVLVPELKPGDIVIMDNLSSHKGAKVREAIETVGATLLYLPPYSPDLNPIENAFAKLKALLRKAAARTVDSLWAAIGRVIDLFTPNECLNYFNGKRHEAP</sequence>
<feature type="non-terminal residue" evidence="2">
    <location>
        <position position="315"/>
    </location>
</feature>
<dbReference type="GO" id="GO:0003676">
    <property type="term" value="F:nucleic acid binding"/>
    <property type="evidence" value="ECO:0007669"/>
    <property type="project" value="InterPro"/>
</dbReference>
<dbReference type="PANTHER" id="PTHR46564:SF1">
    <property type="entry name" value="TRANSPOSASE"/>
    <property type="match status" value="1"/>
</dbReference>
<dbReference type="InterPro" id="IPR009057">
    <property type="entry name" value="Homeodomain-like_sf"/>
</dbReference>
<feature type="domain" description="Tc1-like transposase DDE" evidence="1">
    <location>
        <begin position="146"/>
        <end position="287"/>
    </location>
</feature>
<keyword evidence="3" id="KW-1185">Reference proteome</keyword>
<organism evidence="2 3">
    <name type="scientific">Bradyrhizobium hipponense</name>
    <dbReference type="NCBI Taxonomy" id="2605638"/>
    <lineage>
        <taxon>Bacteria</taxon>
        <taxon>Pseudomonadati</taxon>
        <taxon>Pseudomonadota</taxon>
        <taxon>Alphaproteobacteria</taxon>
        <taxon>Hyphomicrobiales</taxon>
        <taxon>Nitrobacteraceae</taxon>
        <taxon>Bradyrhizobium</taxon>
    </lineage>
</organism>
<gene>
    <name evidence="2" type="ORF">FXV83_40025</name>
</gene>
<dbReference type="AlphaFoldDB" id="A0A5S4YCX5"/>
<dbReference type="InterPro" id="IPR047655">
    <property type="entry name" value="Transpos_IS630-like"/>
</dbReference>
<accession>A0A5S4YCX5</accession>
<protein>
    <submittedName>
        <fullName evidence="2">IS630 family transposase</fullName>
    </submittedName>
</protein>
<reference evidence="2 3" key="1">
    <citation type="submission" date="2019-08" db="EMBL/GenBank/DDBJ databases">
        <title>Bradyrhizobium hipponensis sp. nov., a rhizobium isolated from a Lupinus angustifolius root nodule in Tunisia.</title>
        <authorList>
            <person name="Off K."/>
            <person name="Rejili M."/>
            <person name="Mars M."/>
            <person name="Brachmann A."/>
            <person name="Marin M."/>
        </authorList>
    </citation>
    <scope>NUCLEOTIDE SEQUENCE [LARGE SCALE GENOMIC DNA]</scope>
    <source>
        <strain evidence="3">aSej3</strain>
    </source>
</reference>
<dbReference type="Gene3D" id="3.30.420.10">
    <property type="entry name" value="Ribonuclease H-like superfamily/Ribonuclease H"/>
    <property type="match status" value="1"/>
</dbReference>
<dbReference type="EMBL" id="VSTH01000212">
    <property type="protein sequence ID" value="TYO61105.1"/>
    <property type="molecule type" value="Genomic_DNA"/>
</dbReference>
<evidence type="ECO:0000259" key="1">
    <source>
        <dbReference type="Pfam" id="PF13358"/>
    </source>
</evidence>
<dbReference type="Proteomes" id="UP000324797">
    <property type="component" value="Unassembled WGS sequence"/>
</dbReference>
<evidence type="ECO:0000313" key="3">
    <source>
        <dbReference type="Proteomes" id="UP000324797"/>
    </source>
</evidence>
<dbReference type="SUPFAM" id="SSF46689">
    <property type="entry name" value="Homeodomain-like"/>
    <property type="match status" value="1"/>
</dbReference>
<dbReference type="InterPro" id="IPR038717">
    <property type="entry name" value="Tc1-like_DDE_dom"/>
</dbReference>
<dbReference type="PANTHER" id="PTHR46564">
    <property type="entry name" value="TRANSPOSASE"/>
    <property type="match status" value="1"/>
</dbReference>
<proteinExistence type="predicted"/>
<dbReference type="InterPro" id="IPR036397">
    <property type="entry name" value="RNaseH_sf"/>
</dbReference>
<dbReference type="RefSeq" id="WP_148745537.1">
    <property type="nucleotide sequence ID" value="NZ_VSTH01000212.1"/>
</dbReference>
<name>A0A5S4YCX5_9BRAD</name>
<evidence type="ECO:0000313" key="2">
    <source>
        <dbReference type="EMBL" id="TYO61105.1"/>
    </source>
</evidence>
<dbReference type="NCBIfam" id="NF033545">
    <property type="entry name" value="transpos_IS630"/>
    <property type="match status" value="1"/>
</dbReference>
<comment type="caution">
    <text evidence="2">The sequence shown here is derived from an EMBL/GenBank/DDBJ whole genome shotgun (WGS) entry which is preliminary data.</text>
</comment>